<keyword evidence="2" id="KW-0238">DNA-binding</keyword>
<dbReference type="SUPFAM" id="SSF46785">
    <property type="entry name" value="Winged helix' DNA-binding domain"/>
    <property type="match status" value="1"/>
</dbReference>
<dbReference type="Pfam" id="PF01614">
    <property type="entry name" value="IclR_C"/>
    <property type="match status" value="1"/>
</dbReference>
<dbReference type="InterPro" id="IPR029016">
    <property type="entry name" value="GAF-like_dom_sf"/>
</dbReference>
<dbReference type="PROSITE" id="PS51078">
    <property type="entry name" value="ICLR_ED"/>
    <property type="match status" value="1"/>
</dbReference>
<dbReference type="SUPFAM" id="SSF55781">
    <property type="entry name" value="GAF domain-like"/>
    <property type="match status" value="1"/>
</dbReference>
<dbReference type="InterPro" id="IPR036388">
    <property type="entry name" value="WH-like_DNA-bd_sf"/>
</dbReference>
<dbReference type="InterPro" id="IPR014757">
    <property type="entry name" value="Tscrpt_reg_IclR_C"/>
</dbReference>
<dbReference type="PROSITE" id="PS51077">
    <property type="entry name" value="HTH_ICLR"/>
    <property type="match status" value="1"/>
</dbReference>
<dbReference type="GO" id="GO:0003677">
    <property type="term" value="F:DNA binding"/>
    <property type="evidence" value="ECO:0007669"/>
    <property type="project" value="UniProtKB-KW"/>
</dbReference>
<evidence type="ECO:0000259" key="5">
    <source>
        <dbReference type="PROSITE" id="PS51078"/>
    </source>
</evidence>
<keyword evidence="7" id="KW-1185">Reference proteome</keyword>
<protein>
    <submittedName>
        <fullName evidence="6">IclR family transcriptional regulator</fullName>
    </submittedName>
</protein>
<gene>
    <name evidence="6" type="ORF">D3879_06475</name>
</gene>
<sequence>MLLIQGARMSDMPLAAKAPIRRDRNGIQVIARAAEILRALEGAVDGVGVGELASRVKLSRTTVDRIVAALSKEELLIPAARKASVKLGPALIRLGTSAQISVDQVAKPVMEALSLALNETVELSILGNGTAVVIQQITAAHRLQAVSAVGESFPLHCSASGKALLALLNADQLVRHLKHALTERLFDNAQLETELEQVRQEQVAWDFEEHQIGVCALATAFLDLQGYAYALSIPVPTARFREKMLELSPPLLAARESLLRLVSGRART</sequence>
<dbReference type="EMBL" id="QYUR01000002">
    <property type="protein sequence ID" value="RJG12920.1"/>
    <property type="molecule type" value="Genomic_DNA"/>
</dbReference>
<dbReference type="Gene3D" id="1.10.10.10">
    <property type="entry name" value="Winged helix-like DNA-binding domain superfamily/Winged helix DNA-binding domain"/>
    <property type="match status" value="1"/>
</dbReference>
<comment type="caution">
    <text evidence="6">The sequence shown here is derived from an EMBL/GenBank/DDBJ whole genome shotgun (WGS) entry which is preliminary data.</text>
</comment>
<reference evidence="6 7" key="1">
    <citation type="submission" date="2018-09" db="EMBL/GenBank/DDBJ databases">
        <authorList>
            <person name="Zhu H."/>
        </authorList>
    </citation>
    <scope>NUCLEOTIDE SEQUENCE [LARGE SCALE GENOMIC DNA]</scope>
    <source>
        <strain evidence="6 7">K1S02-6</strain>
    </source>
</reference>
<evidence type="ECO:0000256" key="1">
    <source>
        <dbReference type="ARBA" id="ARBA00023015"/>
    </source>
</evidence>
<dbReference type="GO" id="GO:0003700">
    <property type="term" value="F:DNA-binding transcription factor activity"/>
    <property type="evidence" value="ECO:0007669"/>
    <property type="project" value="TreeGrafter"/>
</dbReference>
<dbReference type="InterPro" id="IPR005471">
    <property type="entry name" value="Tscrpt_reg_IclR_N"/>
</dbReference>
<evidence type="ECO:0000256" key="3">
    <source>
        <dbReference type="ARBA" id="ARBA00023163"/>
    </source>
</evidence>
<proteinExistence type="predicted"/>
<evidence type="ECO:0000256" key="2">
    <source>
        <dbReference type="ARBA" id="ARBA00023125"/>
    </source>
</evidence>
<dbReference type="Gene3D" id="3.30.450.40">
    <property type="match status" value="1"/>
</dbReference>
<keyword evidence="1" id="KW-0805">Transcription regulation</keyword>
<dbReference type="SMART" id="SM00346">
    <property type="entry name" value="HTH_ICLR"/>
    <property type="match status" value="1"/>
</dbReference>
<dbReference type="InterPro" id="IPR050707">
    <property type="entry name" value="HTH_MetabolicPath_Reg"/>
</dbReference>
<organism evidence="6 7">
    <name type="scientific">Pseudomonas cavernicola</name>
    <dbReference type="NCBI Taxonomy" id="2320866"/>
    <lineage>
        <taxon>Bacteria</taxon>
        <taxon>Pseudomonadati</taxon>
        <taxon>Pseudomonadota</taxon>
        <taxon>Gammaproteobacteria</taxon>
        <taxon>Pseudomonadales</taxon>
        <taxon>Pseudomonadaceae</taxon>
        <taxon>Pseudomonas</taxon>
    </lineage>
</organism>
<accession>A0A418XKC2</accession>
<name>A0A418XKC2_9PSED</name>
<evidence type="ECO:0000313" key="6">
    <source>
        <dbReference type="EMBL" id="RJG12920.1"/>
    </source>
</evidence>
<dbReference type="Proteomes" id="UP000284021">
    <property type="component" value="Unassembled WGS sequence"/>
</dbReference>
<evidence type="ECO:0000259" key="4">
    <source>
        <dbReference type="PROSITE" id="PS51077"/>
    </source>
</evidence>
<keyword evidence="3" id="KW-0804">Transcription</keyword>
<feature type="domain" description="HTH iclR-type" evidence="4">
    <location>
        <begin position="27"/>
        <end position="89"/>
    </location>
</feature>
<evidence type="ECO:0000313" key="7">
    <source>
        <dbReference type="Proteomes" id="UP000284021"/>
    </source>
</evidence>
<dbReference type="AlphaFoldDB" id="A0A418XKC2"/>
<dbReference type="PANTHER" id="PTHR30136">
    <property type="entry name" value="HELIX-TURN-HELIX TRANSCRIPTIONAL REGULATOR, ICLR FAMILY"/>
    <property type="match status" value="1"/>
</dbReference>
<feature type="domain" description="IclR-ED" evidence="5">
    <location>
        <begin position="90"/>
        <end position="268"/>
    </location>
</feature>
<dbReference type="PANTHER" id="PTHR30136:SF35">
    <property type="entry name" value="HTH-TYPE TRANSCRIPTIONAL REGULATOR RV1719"/>
    <property type="match status" value="1"/>
</dbReference>
<dbReference type="Pfam" id="PF09339">
    <property type="entry name" value="HTH_IclR"/>
    <property type="match status" value="1"/>
</dbReference>
<dbReference type="InterPro" id="IPR036390">
    <property type="entry name" value="WH_DNA-bd_sf"/>
</dbReference>
<dbReference type="GO" id="GO:0045892">
    <property type="term" value="P:negative regulation of DNA-templated transcription"/>
    <property type="evidence" value="ECO:0007669"/>
    <property type="project" value="TreeGrafter"/>
</dbReference>